<gene>
    <name evidence="6" type="ORF">GE300_10030</name>
</gene>
<reference evidence="6 7" key="1">
    <citation type="submission" date="2019-10" db="EMBL/GenBank/DDBJ databases">
        <title>Cognatihalovulum marinum gen. nov. sp. nov., a new member of the family Rhodobacteraceae isolated from deep seawater of the Northwest Indian Ocean.</title>
        <authorList>
            <person name="Ruan C."/>
            <person name="Wang J."/>
            <person name="Zheng X."/>
            <person name="Song L."/>
            <person name="Zhu Y."/>
            <person name="Huang Y."/>
            <person name="Lu Z."/>
            <person name="Du W."/>
            <person name="Huang L."/>
            <person name="Dai X."/>
        </authorList>
    </citation>
    <scope>NUCLEOTIDE SEQUENCE [LARGE SCALE GENOMIC DNA]</scope>
    <source>
        <strain evidence="6 7">2CG4</strain>
    </source>
</reference>
<dbReference type="Gene3D" id="3.40.1090.10">
    <property type="entry name" value="Cytosolic phospholipase A2 catalytic domain"/>
    <property type="match status" value="2"/>
</dbReference>
<evidence type="ECO:0000256" key="1">
    <source>
        <dbReference type="ARBA" id="ARBA00022801"/>
    </source>
</evidence>
<evidence type="ECO:0000256" key="2">
    <source>
        <dbReference type="ARBA" id="ARBA00022963"/>
    </source>
</evidence>
<organism evidence="6 7">
    <name type="scientific">Halovulum marinum</name>
    <dbReference type="NCBI Taxonomy" id="2662447"/>
    <lineage>
        <taxon>Bacteria</taxon>
        <taxon>Pseudomonadati</taxon>
        <taxon>Pseudomonadota</taxon>
        <taxon>Alphaproteobacteria</taxon>
        <taxon>Rhodobacterales</taxon>
        <taxon>Paracoccaceae</taxon>
        <taxon>Halovulum</taxon>
    </lineage>
</organism>
<evidence type="ECO:0000313" key="6">
    <source>
        <dbReference type="EMBL" id="MSU89946.1"/>
    </source>
</evidence>
<dbReference type="InterPro" id="IPR050301">
    <property type="entry name" value="NTE"/>
</dbReference>
<keyword evidence="1 4" id="KW-0378">Hydrolase</keyword>
<evidence type="ECO:0000256" key="3">
    <source>
        <dbReference type="ARBA" id="ARBA00023098"/>
    </source>
</evidence>
<dbReference type="PANTHER" id="PTHR14226">
    <property type="entry name" value="NEUROPATHY TARGET ESTERASE/SWISS CHEESE D.MELANOGASTER"/>
    <property type="match status" value="1"/>
</dbReference>
<evidence type="ECO:0000259" key="5">
    <source>
        <dbReference type="PROSITE" id="PS51635"/>
    </source>
</evidence>
<feature type="active site" description="Proton acceptor" evidence="4">
    <location>
        <position position="205"/>
    </location>
</feature>
<dbReference type="EMBL" id="WIND01000006">
    <property type="protein sequence ID" value="MSU89946.1"/>
    <property type="molecule type" value="Genomic_DNA"/>
</dbReference>
<feature type="short sequence motif" description="DGA/G" evidence="4">
    <location>
        <begin position="205"/>
        <end position="207"/>
    </location>
</feature>
<evidence type="ECO:0000256" key="4">
    <source>
        <dbReference type="PROSITE-ProRule" id="PRU01161"/>
    </source>
</evidence>
<accession>A0A6L5Z054</accession>
<dbReference type="InterPro" id="IPR002641">
    <property type="entry name" value="PNPLA_dom"/>
</dbReference>
<proteinExistence type="predicted"/>
<dbReference type="Pfam" id="PF01734">
    <property type="entry name" value="Patatin"/>
    <property type="match status" value="1"/>
</dbReference>
<dbReference type="AlphaFoldDB" id="A0A6L5Z054"/>
<protein>
    <submittedName>
        <fullName evidence="6">Patatin-like phospholipase family protein</fullName>
    </submittedName>
</protein>
<dbReference type="SUPFAM" id="SSF52151">
    <property type="entry name" value="FabD/lysophospholipase-like"/>
    <property type="match status" value="1"/>
</dbReference>
<comment type="caution">
    <text evidence="4">Lacks conserved residue(s) required for the propagation of feature annotation.</text>
</comment>
<feature type="short sequence motif" description="GXGXXG" evidence="4">
    <location>
        <begin position="11"/>
        <end position="16"/>
    </location>
</feature>
<feature type="active site" description="Nucleophile" evidence="4">
    <location>
        <position position="41"/>
    </location>
</feature>
<keyword evidence="2 4" id="KW-0442">Lipid degradation</keyword>
<dbReference type="Proteomes" id="UP000474957">
    <property type="component" value="Unassembled WGS sequence"/>
</dbReference>
<dbReference type="PANTHER" id="PTHR14226:SF78">
    <property type="entry name" value="SLR0060 PROTEIN"/>
    <property type="match status" value="1"/>
</dbReference>
<feature type="domain" description="PNPLA" evidence="5">
    <location>
        <begin position="7"/>
        <end position="218"/>
    </location>
</feature>
<comment type="caution">
    <text evidence="6">The sequence shown here is derived from an EMBL/GenBank/DDBJ whole genome shotgun (WGS) entry which is preliminary data.</text>
</comment>
<sequence length="348" mass="38183">MTTRINLALQGGGAHGAFTWGVLDRLLEEPDIEIEGITATSAGAMNAAALKYGWMIDGRDGARAKLDAFWEEISAHTVLPNDMVQTWLTGFMPAPGRFSSLLENSAGYLAVDMATRLFSPYEINPLGIHPLRAVVEKMLDFDKVCALGGPKLFVSATNVRTGKIKIFAGDEIGVDSLLASACLPTLYQAVEIEDPATGRLEAYWDGGYTGNPALFPLFYQTESRDILIVHINPTHREQVPRSAMQIMNRINEISFNSSLLRELRAIDFVRRLIEDGAVQPGTMKDVLIHSIMDDELMASLGVATKLTPNRGFLLSLKQAGRDRMAAFLEAHRDDLGQRGTVDLRAMFG</sequence>
<dbReference type="PROSITE" id="PS51635">
    <property type="entry name" value="PNPLA"/>
    <property type="match status" value="1"/>
</dbReference>
<dbReference type="InterPro" id="IPR016035">
    <property type="entry name" value="Acyl_Trfase/lysoPLipase"/>
</dbReference>
<keyword evidence="7" id="KW-1185">Reference proteome</keyword>
<dbReference type="RefSeq" id="WP_154446432.1">
    <property type="nucleotide sequence ID" value="NZ_WIND01000006.1"/>
</dbReference>
<evidence type="ECO:0000313" key="7">
    <source>
        <dbReference type="Proteomes" id="UP000474957"/>
    </source>
</evidence>
<dbReference type="GO" id="GO:0016787">
    <property type="term" value="F:hydrolase activity"/>
    <property type="evidence" value="ECO:0007669"/>
    <property type="project" value="UniProtKB-UniRule"/>
</dbReference>
<dbReference type="GO" id="GO:0016042">
    <property type="term" value="P:lipid catabolic process"/>
    <property type="evidence" value="ECO:0007669"/>
    <property type="project" value="UniProtKB-UniRule"/>
</dbReference>
<keyword evidence="3 4" id="KW-0443">Lipid metabolism</keyword>
<name>A0A6L5Z054_9RHOB</name>